<name>A0A267H1D4_9PLAT</name>
<evidence type="ECO:0000313" key="2">
    <source>
        <dbReference type="EMBL" id="PAA91349.1"/>
    </source>
</evidence>
<evidence type="ECO:0000256" key="1">
    <source>
        <dbReference type="SAM" id="MobiDB-lite"/>
    </source>
</evidence>
<proteinExistence type="predicted"/>
<dbReference type="EMBL" id="NIVC01000089">
    <property type="protein sequence ID" value="PAA91349.1"/>
    <property type="molecule type" value="Genomic_DNA"/>
</dbReference>
<feature type="compositionally biased region" description="Low complexity" evidence="1">
    <location>
        <begin position="83"/>
        <end position="98"/>
    </location>
</feature>
<feature type="region of interest" description="Disordered" evidence="1">
    <location>
        <begin position="72"/>
        <end position="99"/>
    </location>
</feature>
<dbReference type="Proteomes" id="UP000215902">
    <property type="component" value="Unassembled WGS sequence"/>
</dbReference>
<gene>
    <name evidence="2" type="ORF">BOX15_Mlig022412g1</name>
</gene>
<organism evidence="2 3">
    <name type="scientific">Macrostomum lignano</name>
    <dbReference type="NCBI Taxonomy" id="282301"/>
    <lineage>
        <taxon>Eukaryota</taxon>
        <taxon>Metazoa</taxon>
        <taxon>Spiralia</taxon>
        <taxon>Lophotrochozoa</taxon>
        <taxon>Platyhelminthes</taxon>
        <taxon>Rhabditophora</taxon>
        <taxon>Macrostomorpha</taxon>
        <taxon>Macrostomida</taxon>
        <taxon>Macrostomidae</taxon>
        <taxon>Macrostomum</taxon>
    </lineage>
</organism>
<accession>A0A267H1D4</accession>
<reference evidence="2 3" key="1">
    <citation type="submission" date="2017-06" db="EMBL/GenBank/DDBJ databases">
        <title>A platform for efficient transgenesis in Macrostomum lignano, a flatworm model organism for stem cell research.</title>
        <authorList>
            <person name="Berezikov E."/>
        </authorList>
    </citation>
    <scope>NUCLEOTIDE SEQUENCE [LARGE SCALE GENOMIC DNA]</scope>
    <source>
        <strain evidence="2">DV1</strain>
        <tissue evidence="2">Whole organism</tissue>
    </source>
</reference>
<feature type="region of interest" description="Disordered" evidence="1">
    <location>
        <begin position="221"/>
        <end position="266"/>
    </location>
</feature>
<feature type="compositionally biased region" description="Basic residues" evidence="1">
    <location>
        <begin position="236"/>
        <end position="260"/>
    </location>
</feature>
<comment type="caution">
    <text evidence="2">The sequence shown here is derived from an EMBL/GenBank/DDBJ whole genome shotgun (WGS) entry which is preliminary data.</text>
</comment>
<protein>
    <submittedName>
        <fullName evidence="2">Uncharacterized protein</fullName>
    </submittedName>
</protein>
<evidence type="ECO:0000313" key="3">
    <source>
        <dbReference type="Proteomes" id="UP000215902"/>
    </source>
</evidence>
<dbReference type="AlphaFoldDB" id="A0A267H1D4"/>
<sequence>MPGKISRLLLRKGRRVDNGNSLQGKTGDTTRQQASAAVQFEGDNCSVNSGGSGSEKRYQGGAGLLRRLTGRLASSTARRRTNRAAPRQPQQPKQQKQQLSVVAPLPLAEACPVPSESAMLLRPPSPLRPHQLRTAAPTVHRVRQRRLLTPVRTDCNPLVDDATDTETAELSSVSVSKMESLSLKATTSSCDSSDGDNGDDTNSLVSDCVLRLRMTTTEATDSASLNNCNNDERRPSRWRRSRRDRHRGSSRGRRSGSRRRLALEVSEGADSDSLSGYLRRLNCPSCRERAHLPHWPA</sequence>
<keyword evidence="3" id="KW-1185">Reference proteome</keyword>